<proteinExistence type="predicted"/>
<keyword evidence="3" id="KW-1185">Reference proteome</keyword>
<dbReference type="EMBL" id="JAKCXM010000045">
    <property type="protein sequence ID" value="KAJ0405446.1"/>
    <property type="molecule type" value="Genomic_DNA"/>
</dbReference>
<sequence length="123" mass="13386">MAMRCALKTSPTVVSTATRWMAYSSSGLARRPQIARSFSVDSTRRPKAIKVKKGEARRRVEPKPKAANDALVEQQPPSAPAEYPQGGPFQDSYPQTLGGRMKETVTPGHFEGSGVIPAEKTEE</sequence>
<evidence type="ECO:0000256" key="1">
    <source>
        <dbReference type="SAM" id="MobiDB-lite"/>
    </source>
</evidence>
<name>A0AAD5LLU5_PYTIN</name>
<feature type="region of interest" description="Disordered" evidence="1">
    <location>
        <begin position="37"/>
        <end position="123"/>
    </location>
</feature>
<evidence type="ECO:0000313" key="2">
    <source>
        <dbReference type="EMBL" id="KAJ0405446.1"/>
    </source>
</evidence>
<gene>
    <name evidence="2" type="ORF">P43SY_005065</name>
</gene>
<reference evidence="2" key="1">
    <citation type="submission" date="2021-12" db="EMBL/GenBank/DDBJ databases">
        <title>Prjna785345.</title>
        <authorList>
            <person name="Rujirawat T."/>
            <person name="Krajaejun T."/>
        </authorList>
    </citation>
    <scope>NUCLEOTIDE SEQUENCE</scope>
    <source>
        <strain evidence="2">Pi057C3</strain>
    </source>
</reference>
<comment type="caution">
    <text evidence="2">The sequence shown here is derived from an EMBL/GenBank/DDBJ whole genome shotgun (WGS) entry which is preliminary data.</text>
</comment>
<feature type="compositionally biased region" description="Basic and acidic residues" evidence="1">
    <location>
        <begin position="52"/>
        <end position="66"/>
    </location>
</feature>
<dbReference type="Proteomes" id="UP001209570">
    <property type="component" value="Unassembled WGS sequence"/>
</dbReference>
<organism evidence="2 3">
    <name type="scientific">Pythium insidiosum</name>
    <name type="common">Pythiosis disease agent</name>
    <dbReference type="NCBI Taxonomy" id="114742"/>
    <lineage>
        <taxon>Eukaryota</taxon>
        <taxon>Sar</taxon>
        <taxon>Stramenopiles</taxon>
        <taxon>Oomycota</taxon>
        <taxon>Peronosporomycetes</taxon>
        <taxon>Pythiales</taxon>
        <taxon>Pythiaceae</taxon>
        <taxon>Pythium</taxon>
    </lineage>
</organism>
<accession>A0AAD5LLU5</accession>
<dbReference type="AlphaFoldDB" id="A0AAD5LLU5"/>
<protein>
    <submittedName>
        <fullName evidence="2">Uncharacterized protein</fullName>
    </submittedName>
</protein>
<evidence type="ECO:0000313" key="3">
    <source>
        <dbReference type="Proteomes" id="UP001209570"/>
    </source>
</evidence>